<evidence type="ECO:0000313" key="3">
    <source>
        <dbReference type="Proteomes" id="UP001642464"/>
    </source>
</evidence>
<organism evidence="2 3">
    <name type="scientific">Durusdinium trenchii</name>
    <dbReference type="NCBI Taxonomy" id="1381693"/>
    <lineage>
        <taxon>Eukaryota</taxon>
        <taxon>Sar</taxon>
        <taxon>Alveolata</taxon>
        <taxon>Dinophyceae</taxon>
        <taxon>Suessiales</taxon>
        <taxon>Symbiodiniaceae</taxon>
        <taxon>Durusdinium</taxon>
    </lineage>
</organism>
<name>A0ABP0RXP7_9DINO</name>
<dbReference type="Proteomes" id="UP001642464">
    <property type="component" value="Unassembled WGS sequence"/>
</dbReference>
<feature type="region of interest" description="Disordered" evidence="1">
    <location>
        <begin position="425"/>
        <end position="446"/>
    </location>
</feature>
<evidence type="ECO:0000313" key="2">
    <source>
        <dbReference type="EMBL" id="CAK9105114.1"/>
    </source>
</evidence>
<reference evidence="2 3" key="1">
    <citation type="submission" date="2024-02" db="EMBL/GenBank/DDBJ databases">
        <authorList>
            <person name="Chen Y."/>
            <person name="Shah S."/>
            <person name="Dougan E. K."/>
            <person name="Thang M."/>
            <person name="Chan C."/>
        </authorList>
    </citation>
    <scope>NUCLEOTIDE SEQUENCE [LARGE SCALE GENOMIC DNA]</scope>
</reference>
<proteinExistence type="predicted"/>
<sequence length="820" mass="90023">MKRLFVAVATLWSTTNGIHQARKNRQSVRAGGLDIDEELREVAQKAEETVQAVEAEAEKPTGTIRRRGPFWATFSGLLREKASMPYSQFENKCVEHLQEVSTSLADAYGEAQVKHLLRSECRLEGEFPQSVNSGFNEVEECMKFADKLAAVQKDQGFSALCKQFYQQAAMSSQQRVSQSDSKAGTAGDTHQANETLWWSNLWNLWRGFADKMYRAPDVGAQVGVSRQDSKRFGQHSDAGGSAVSGSRDAETTEDSLTNPRSETSSAKSVAESTDDAANAAYEESLQAGKNPDEAAEAAAAAAGKAAARAAKAEGKSPEEIERVAAEAARKAALANGLSDEEAAAAGASAQRTAGSAASLKTSSSGSRGSASIDSHGSTTSSDSKGSGALGRAGAESPDRTGHSGLTSWFNWLWSWAWPVRSDQMDKSYSGAPAKSTSTSRKEDSLGLQEADLDRLDAILDGARDGGNISGSAAEEQYISVCTKHLKKVGRTIDSSYSDIEAEQVLKSQCMLDKEFASSRQESFMKEKECNLFAKLFLKARYQDLVGSAASYKKLCKWYFTYIQRPVWLPDPAKRVNLFPSSLIRTLFCCTVLLQAKGEQPLAQLWAGRAPTAQELGRRTAHELKALLQSKGLHCDECDKAQLVQRVLDTWDDEVFEASSPDGKIRLTKDVFMKDLKMTYKKHMKRRPEDGGHELADEEDADSADTIDSTFPDFSKEWREFSVKLAKGDVQTESDGQIVYEVGGPTPAPTFWDRWKMHLLMGMNISMLMCTQYLKRYKTHETQERSAGATRAEVEAEGEEFEESKKSDKQVKKKKDSKKKS</sequence>
<protein>
    <submittedName>
        <fullName evidence="2">Kinase D-interacting substrate of 220 kDa</fullName>
    </submittedName>
</protein>
<accession>A0ABP0RXP7</accession>
<feature type="region of interest" description="Disordered" evidence="1">
    <location>
        <begin position="224"/>
        <end position="275"/>
    </location>
</feature>
<feature type="region of interest" description="Disordered" evidence="1">
    <location>
        <begin position="345"/>
        <end position="401"/>
    </location>
</feature>
<keyword evidence="2" id="KW-0418">Kinase</keyword>
<feature type="region of interest" description="Disordered" evidence="1">
    <location>
        <begin position="781"/>
        <end position="820"/>
    </location>
</feature>
<gene>
    <name evidence="2" type="ORF">SCF082_LOCUS49010</name>
</gene>
<comment type="caution">
    <text evidence="2">The sequence shown here is derived from an EMBL/GenBank/DDBJ whole genome shotgun (WGS) entry which is preliminary data.</text>
</comment>
<feature type="compositionally biased region" description="Acidic residues" evidence="1">
    <location>
        <begin position="695"/>
        <end position="704"/>
    </location>
</feature>
<feature type="compositionally biased region" description="Polar residues" evidence="1">
    <location>
        <begin position="254"/>
        <end position="271"/>
    </location>
</feature>
<feature type="compositionally biased region" description="Low complexity" evidence="1">
    <location>
        <begin position="345"/>
        <end position="386"/>
    </location>
</feature>
<keyword evidence="2" id="KW-0808">Transferase</keyword>
<evidence type="ECO:0000256" key="1">
    <source>
        <dbReference type="SAM" id="MobiDB-lite"/>
    </source>
</evidence>
<dbReference type="EMBL" id="CAXAMM010042463">
    <property type="protein sequence ID" value="CAK9105114.1"/>
    <property type="molecule type" value="Genomic_DNA"/>
</dbReference>
<feature type="region of interest" description="Disordered" evidence="1">
    <location>
        <begin position="683"/>
        <end position="707"/>
    </location>
</feature>
<dbReference type="GO" id="GO:0016301">
    <property type="term" value="F:kinase activity"/>
    <property type="evidence" value="ECO:0007669"/>
    <property type="project" value="UniProtKB-KW"/>
</dbReference>
<feature type="compositionally biased region" description="Basic residues" evidence="1">
    <location>
        <begin position="810"/>
        <end position="820"/>
    </location>
</feature>
<keyword evidence="3" id="KW-1185">Reference proteome</keyword>